<dbReference type="InterPro" id="IPR036061">
    <property type="entry name" value="CheW-like_dom_sf"/>
</dbReference>
<dbReference type="SMART" id="SM00260">
    <property type="entry name" value="CheW"/>
    <property type="match status" value="1"/>
</dbReference>
<sequence length="157" mass="17359">MSQSITKTDTPDQIDCLLIPLKDRNLLLPNVSVAEIIPFSHLLTTASSVDWILGRIDWRGTPVPVLCYEMLNRQPAPAPNPNARFAIVNGVGAHPQMPFYALLVQGIPSLVHIRESEIQEVEAMHMGDYDQSAVSIGQDAAMIPDLELVEQSLLRHI</sequence>
<dbReference type="PROSITE" id="PS50851">
    <property type="entry name" value="CHEW"/>
    <property type="match status" value="1"/>
</dbReference>
<evidence type="ECO:0000313" key="2">
    <source>
        <dbReference type="EMBL" id="MCT7357737.1"/>
    </source>
</evidence>
<dbReference type="EMBL" id="JAOANI010000005">
    <property type="protein sequence ID" value="MCT7357737.1"/>
    <property type="molecule type" value="Genomic_DNA"/>
</dbReference>
<dbReference type="GO" id="GO:0006935">
    <property type="term" value="P:chemotaxis"/>
    <property type="evidence" value="ECO:0007669"/>
    <property type="project" value="InterPro"/>
</dbReference>
<reference evidence="2" key="1">
    <citation type="journal article" date="2022" name="Front. Microbiol.">
        <title>Genome-based taxonomic rearrangement of Oceanobacter-related bacteria including the description of Thalassolituus hydrocarbonoclasticus sp. nov. and Thalassolituus pacificus sp. nov. and emended description of the genus Thalassolituus.</title>
        <authorList>
            <person name="Dong C."/>
            <person name="Wei L."/>
            <person name="Wang J."/>
            <person name="Lai Q."/>
            <person name="Huang Z."/>
            <person name="Shao Z."/>
        </authorList>
    </citation>
    <scope>NUCLEOTIDE SEQUENCE</scope>
    <source>
        <strain evidence="2">59MF3M-4</strain>
    </source>
</reference>
<evidence type="ECO:0000259" key="1">
    <source>
        <dbReference type="PROSITE" id="PS50851"/>
    </source>
</evidence>
<dbReference type="GO" id="GO:0007165">
    <property type="term" value="P:signal transduction"/>
    <property type="evidence" value="ECO:0007669"/>
    <property type="project" value="InterPro"/>
</dbReference>
<dbReference type="Gene3D" id="2.40.50.180">
    <property type="entry name" value="CheA-289, Domain 4"/>
    <property type="match status" value="1"/>
</dbReference>
<comment type="caution">
    <text evidence="2">The sequence shown here is derived from an EMBL/GenBank/DDBJ whole genome shotgun (WGS) entry which is preliminary data.</text>
</comment>
<dbReference type="Gene3D" id="2.30.30.40">
    <property type="entry name" value="SH3 Domains"/>
    <property type="match status" value="1"/>
</dbReference>
<dbReference type="AlphaFoldDB" id="A0A9X3ADW4"/>
<name>A0A9X3ADW4_9GAMM</name>
<accession>A0A9X3ADW4</accession>
<keyword evidence="3" id="KW-1185">Reference proteome</keyword>
<reference evidence="2" key="2">
    <citation type="submission" date="2022-08" db="EMBL/GenBank/DDBJ databases">
        <authorList>
            <person name="Dong C."/>
        </authorList>
    </citation>
    <scope>NUCLEOTIDE SEQUENCE</scope>
    <source>
        <strain evidence="2">59MF3M-4</strain>
    </source>
</reference>
<proteinExistence type="predicted"/>
<evidence type="ECO:0000313" key="3">
    <source>
        <dbReference type="Proteomes" id="UP001147830"/>
    </source>
</evidence>
<gene>
    <name evidence="2" type="ORF">NYR02_01715</name>
</gene>
<dbReference type="SUPFAM" id="SSF50341">
    <property type="entry name" value="CheW-like"/>
    <property type="match status" value="1"/>
</dbReference>
<organism evidence="2 3">
    <name type="scientific">Thalassolituus pacificus</name>
    <dbReference type="NCBI Taxonomy" id="2975440"/>
    <lineage>
        <taxon>Bacteria</taxon>
        <taxon>Pseudomonadati</taxon>
        <taxon>Pseudomonadota</taxon>
        <taxon>Gammaproteobacteria</taxon>
        <taxon>Oceanospirillales</taxon>
        <taxon>Oceanospirillaceae</taxon>
        <taxon>Thalassolituus</taxon>
    </lineage>
</organism>
<dbReference type="Pfam" id="PF01584">
    <property type="entry name" value="CheW"/>
    <property type="match status" value="1"/>
</dbReference>
<protein>
    <submittedName>
        <fullName evidence="2">Chemotaxis protein CheW</fullName>
    </submittedName>
</protein>
<feature type="domain" description="CheW-like" evidence="1">
    <location>
        <begin position="13"/>
        <end position="155"/>
    </location>
</feature>
<dbReference type="InterPro" id="IPR002545">
    <property type="entry name" value="CheW-lke_dom"/>
</dbReference>
<dbReference type="Proteomes" id="UP001147830">
    <property type="component" value="Unassembled WGS sequence"/>
</dbReference>
<dbReference type="RefSeq" id="WP_260974670.1">
    <property type="nucleotide sequence ID" value="NZ_JAOANI010000005.1"/>
</dbReference>